<comment type="caution">
    <text evidence="2">The sequence shown here is derived from an EMBL/GenBank/DDBJ whole genome shotgun (WGS) entry which is preliminary data.</text>
</comment>
<keyword evidence="3" id="KW-1185">Reference proteome</keyword>
<dbReference type="RefSeq" id="WP_206372157.1">
    <property type="nucleotide sequence ID" value="NZ_CAWPTM010000105.1"/>
</dbReference>
<sequence>MAQRHSTPTLPKWNSATNVSPLEHESSPKNDISCSLALLTAHHQLKVRRGHSPCAEHTGKVDHKPFNPLDRLNHLKMLSRGQNPLQKEEIAELKAQGLDETLKALFPNIGQKCFGHHEVYDFLTKLAAVSSMGGWHVRENAQEIIVYARYGSIFPGLRFKKQGDGYRCVGFNFNIRLAS</sequence>
<evidence type="ECO:0000256" key="1">
    <source>
        <dbReference type="SAM" id="MobiDB-lite"/>
    </source>
</evidence>
<proteinExistence type="predicted"/>
<organism evidence="2 3">
    <name type="scientific">Vibrio neptunius</name>
    <dbReference type="NCBI Taxonomy" id="170651"/>
    <lineage>
        <taxon>Bacteria</taxon>
        <taxon>Pseudomonadati</taxon>
        <taxon>Pseudomonadota</taxon>
        <taxon>Gammaproteobacteria</taxon>
        <taxon>Vibrionales</taxon>
        <taxon>Vibrionaceae</taxon>
        <taxon>Vibrio</taxon>
    </lineage>
</organism>
<feature type="compositionally biased region" description="Polar residues" evidence="1">
    <location>
        <begin position="1"/>
        <end position="20"/>
    </location>
</feature>
<reference evidence="2 3" key="1">
    <citation type="submission" date="2021-02" db="EMBL/GenBank/DDBJ databases">
        <title>Draft Genome Sequences of 5 Vibrio neptunius Strains Isolated From of Bivalve Hatcheries.</title>
        <authorList>
            <person name="Galvis F."/>
            <person name="Barja J.L."/>
            <person name="Lemos M.L."/>
            <person name="Balado M."/>
        </authorList>
    </citation>
    <scope>NUCLEOTIDE SEQUENCE [LARGE SCALE GENOMIC DNA]</scope>
    <source>
        <strain evidence="2 3">PP-145.98</strain>
    </source>
</reference>
<dbReference type="Proteomes" id="UP000779070">
    <property type="component" value="Unassembled WGS sequence"/>
</dbReference>
<protein>
    <submittedName>
        <fullName evidence="2">Uncharacterized protein</fullName>
    </submittedName>
</protein>
<name>A0ABS3AAY8_9VIBR</name>
<feature type="region of interest" description="Disordered" evidence="1">
    <location>
        <begin position="1"/>
        <end position="26"/>
    </location>
</feature>
<dbReference type="EMBL" id="JAFHLB010000052">
    <property type="protein sequence ID" value="MBN3580514.1"/>
    <property type="molecule type" value="Genomic_DNA"/>
</dbReference>
<evidence type="ECO:0000313" key="3">
    <source>
        <dbReference type="Proteomes" id="UP000779070"/>
    </source>
</evidence>
<gene>
    <name evidence="2" type="ORF">JYA62_23120</name>
</gene>
<evidence type="ECO:0000313" key="2">
    <source>
        <dbReference type="EMBL" id="MBN3580514.1"/>
    </source>
</evidence>
<accession>A0ABS3AAY8</accession>